<evidence type="ECO:0000256" key="7">
    <source>
        <dbReference type="ARBA" id="ARBA00022729"/>
    </source>
</evidence>
<dbReference type="InterPro" id="IPR036942">
    <property type="entry name" value="Beta-barrel_TonB_sf"/>
</dbReference>
<keyword evidence="5" id="KW-0410">Iron transport</keyword>
<feature type="domain" description="Secretin/TonB short N-terminal" evidence="17">
    <location>
        <begin position="76"/>
        <end position="127"/>
    </location>
</feature>
<keyword evidence="19" id="KW-1185">Reference proteome</keyword>
<evidence type="ECO:0000256" key="6">
    <source>
        <dbReference type="ARBA" id="ARBA00022692"/>
    </source>
</evidence>
<comment type="caution">
    <text evidence="18">The sequence shown here is derived from an EMBL/GenBank/DDBJ whole genome shotgun (WGS) entry which is preliminary data.</text>
</comment>
<accession>A0ABW8GLY7</accession>
<dbReference type="PANTHER" id="PTHR32552">
    <property type="entry name" value="FERRICHROME IRON RECEPTOR-RELATED"/>
    <property type="match status" value="1"/>
</dbReference>
<evidence type="ECO:0000256" key="2">
    <source>
        <dbReference type="ARBA" id="ARBA00009810"/>
    </source>
</evidence>
<evidence type="ECO:0000256" key="3">
    <source>
        <dbReference type="ARBA" id="ARBA00022448"/>
    </source>
</evidence>
<dbReference type="InterPro" id="IPR011662">
    <property type="entry name" value="Secretin/TonB_short_N"/>
</dbReference>
<evidence type="ECO:0000313" key="18">
    <source>
        <dbReference type="EMBL" id="MFJ5446421.1"/>
    </source>
</evidence>
<dbReference type="RefSeq" id="WP_400881690.1">
    <property type="nucleotide sequence ID" value="NZ_JBIWXY010000001.1"/>
</dbReference>
<proteinExistence type="inferred from homology"/>
<evidence type="ECO:0000256" key="8">
    <source>
        <dbReference type="ARBA" id="ARBA00023004"/>
    </source>
</evidence>
<evidence type="ECO:0000256" key="15">
    <source>
        <dbReference type="RuleBase" id="RU003357"/>
    </source>
</evidence>
<dbReference type="InterPro" id="IPR012910">
    <property type="entry name" value="Plug_dom"/>
</dbReference>
<comment type="subcellular location">
    <subcellularLocation>
        <location evidence="1 14">Cell outer membrane</location>
        <topology evidence="1 14">Multi-pass membrane protein</topology>
    </subcellularLocation>
</comment>
<dbReference type="PANTHER" id="PTHR32552:SF68">
    <property type="entry name" value="FERRICHROME OUTER MEMBRANE TRANSPORTER_PHAGE RECEPTOR"/>
    <property type="match status" value="1"/>
</dbReference>
<evidence type="ECO:0000256" key="14">
    <source>
        <dbReference type="PROSITE-ProRule" id="PRU01360"/>
    </source>
</evidence>
<keyword evidence="10 15" id="KW-0798">TonB box</keyword>
<comment type="similarity">
    <text evidence="2 14 15">Belongs to the TonB-dependent receptor family.</text>
</comment>
<organism evidence="18 19">
    <name type="scientific">Methylobacillus methanolivorans</name>
    <dbReference type="NCBI Taxonomy" id="1848927"/>
    <lineage>
        <taxon>Bacteria</taxon>
        <taxon>Pseudomonadati</taxon>
        <taxon>Pseudomonadota</taxon>
        <taxon>Betaproteobacteria</taxon>
        <taxon>Nitrosomonadales</taxon>
        <taxon>Methylophilaceae</taxon>
        <taxon>Methylobacillus</taxon>
    </lineage>
</organism>
<dbReference type="PROSITE" id="PS52016">
    <property type="entry name" value="TONB_DEPENDENT_REC_3"/>
    <property type="match status" value="1"/>
</dbReference>
<evidence type="ECO:0000256" key="4">
    <source>
        <dbReference type="ARBA" id="ARBA00022452"/>
    </source>
</evidence>
<sequence>MTSLNTATLSNIGIPRRSIAGALSVLFSTSLYLAIPGIGQAEPAAANHSIEASQHYSIPAGPLAPALRQLASNSNVLLTFTDVQTAGKTTAGIAGQYTLSAALSALLAGTGMQAVQVSGGGYVLRAAPEVGVSTLPEVAIKASREPEEKATGPVRGYVAKRSATGTKTDTPIIETPQSITVIGQEEMQTLGAQSLQDALSYAAGVSRAEGLDRTTDSFFLRGFRTNVGSTYRDGSLYTVNIYNGRQETYGLERIELLKGAASVLYGSAGPGGIINTVSKRPTIEPLRELSVQLGSFDRKQVAGDFGGALDKNGEWSYRLTFLKRDSNTFVDYVPDDRVYIAPALKWQPSTDTSLTLLSEYQEDKTSYVYGLPGAGTVNPNPNGRIKRSLFPGEPGYDKFDVKRYSVGYLFEHAFNDQLKLRNNVRYYHARNEYNSADIWQLLNDQRTTRFRGAQDREDTSSAITADTSLQYQFAHGSVQHTALVGVDIATLRHQDKRYNRDGVSLDLYAPVYGGALSDAVPASNSAVTKTRRQGVYVQDQIKIAEKWVVLLGGRYDTVNQDGKALFTGEKWADDEKSYAFTGRAGVVYLADNGLAPFVSYSESFEPTTGTDRTGSRFKPTEGKQIEVGLRYQPSGSDTLLSAAMYQLTRENVTVADPGGPAFSIQAGKARSRGLELEARTRVGQHANLIAAYAYTDARTTQASPLYPEQEGQRLDSVPFNQLSLWGDYSLAAFALPDLKIGAGLRYVDETRGMGHGTAVSVPAFTLLDAMASYTTGAWRLALNITNLTDKTYVASCTYGCFYGEPRKAVLSATYRW</sequence>
<dbReference type="EMBL" id="JBIWXY010000001">
    <property type="protein sequence ID" value="MFJ5446421.1"/>
    <property type="molecule type" value="Genomic_DNA"/>
</dbReference>
<dbReference type="InterPro" id="IPR037066">
    <property type="entry name" value="Plug_dom_sf"/>
</dbReference>
<dbReference type="SMART" id="SM00965">
    <property type="entry name" value="STN"/>
    <property type="match status" value="1"/>
</dbReference>
<dbReference type="Proteomes" id="UP001617669">
    <property type="component" value="Unassembled WGS sequence"/>
</dbReference>
<evidence type="ECO:0000256" key="1">
    <source>
        <dbReference type="ARBA" id="ARBA00004571"/>
    </source>
</evidence>
<dbReference type="InterPro" id="IPR039426">
    <property type="entry name" value="TonB-dep_rcpt-like"/>
</dbReference>
<gene>
    <name evidence="18" type="ORF">ACIKP9_09290</name>
</gene>
<dbReference type="Pfam" id="PF07660">
    <property type="entry name" value="STN"/>
    <property type="match status" value="1"/>
</dbReference>
<dbReference type="Pfam" id="PF00593">
    <property type="entry name" value="TonB_dep_Rec_b-barrel"/>
    <property type="match status" value="1"/>
</dbReference>
<evidence type="ECO:0000256" key="5">
    <source>
        <dbReference type="ARBA" id="ARBA00022496"/>
    </source>
</evidence>
<evidence type="ECO:0000259" key="17">
    <source>
        <dbReference type="SMART" id="SM00965"/>
    </source>
</evidence>
<dbReference type="Gene3D" id="3.55.50.30">
    <property type="match status" value="1"/>
</dbReference>
<keyword evidence="6 14" id="KW-0812">Transmembrane</keyword>
<keyword evidence="11 14" id="KW-0472">Membrane</keyword>
<dbReference type="InterPro" id="IPR010105">
    <property type="entry name" value="TonB_sidphr_rcpt"/>
</dbReference>
<keyword evidence="8" id="KW-0408">Iron</keyword>
<keyword evidence="3 14" id="KW-0813">Transport</keyword>
<keyword evidence="9" id="KW-0406">Ion transport</keyword>
<evidence type="ECO:0000256" key="10">
    <source>
        <dbReference type="ARBA" id="ARBA00023077"/>
    </source>
</evidence>
<dbReference type="SUPFAM" id="SSF56935">
    <property type="entry name" value="Porins"/>
    <property type="match status" value="1"/>
</dbReference>
<dbReference type="Pfam" id="PF07715">
    <property type="entry name" value="Plug"/>
    <property type="match status" value="1"/>
</dbReference>
<reference evidence="18 19" key="1">
    <citation type="submission" date="2024-11" db="EMBL/GenBank/DDBJ databases">
        <authorList>
            <person name="Kaparullina E.N."/>
            <person name="Delegan Y.A."/>
            <person name="Doronina N.V."/>
        </authorList>
    </citation>
    <scope>NUCLEOTIDE SEQUENCE [LARGE SCALE GENOMIC DNA]</scope>
    <source>
        <strain evidence="18 19">7sh_L</strain>
    </source>
</reference>
<keyword evidence="4 14" id="KW-1134">Transmembrane beta strand</keyword>
<dbReference type="Gene3D" id="2.170.130.10">
    <property type="entry name" value="TonB-dependent receptor, plug domain"/>
    <property type="match status" value="1"/>
</dbReference>
<dbReference type="CDD" id="cd01347">
    <property type="entry name" value="ligand_gated_channel"/>
    <property type="match status" value="1"/>
</dbReference>
<evidence type="ECO:0000256" key="13">
    <source>
        <dbReference type="ARBA" id="ARBA00023237"/>
    </source>
</evidence>
<evidence type="ECO:0000256" key="11">
    <source>
        <dbReference type="ARBA" id="ARBA00023136"/>
    </source>
</evidence>
<evidence type="ECO:0000256" key="16">
    <source>
        <dbReference type="SAM" id="MobiDB-lite"/>
    </source>
</evidence>
<name>A0ABW8GLY7_9PROT</name>
<keyword evidence="13 14" id="KW-0998">Cell outer membrane</keyword>
<evidence type="ECO:0000256" key="9">
    <source>
        <dbReference type="ARBA" id="ARBA00023065"/>
    </source>
</evidence>
<dbReference type="Gene3D" id="2.40.170.20">
    <property type="entry name" value="TonB-dependent receptor, beta-barrel domain"/>
    <property type="match status" value="1"/>
</dbReference>
<dbReference type="NCBIfam" id="TIGR01783">
    <property type="entry name" value="TonB-siderophor"/>
    <property type="match status" value="1"/>
</dbReference>
<keyword evidence="12 18" id="KW-0675">Receptor</keyword>
<protein>
    <submittedName>
        <fullName evidence="18">TonB-dependent siderophore receptor</fullName>
    </submittedName>
</protein>
<evidence type="ECO:0000256" key="12">
    <source>
        <dbReference type="ARBA" id="ARBA00023170"/>
    </source>
</evidence>
<evidence type="ECO:0000313" key="19">
    <source>
        <dbReference type="Proteomes" id="UP001617669"/>
    </source>
</evidence>
<feature type="region of interest" description="Disordered" evidence="16">
    <location>
        <begin position="143"/>
        <end position="171"/>
    </location>
</feature>
<keyword evidence="7" id="KW-0732">Signal</keyword>
<dbReference type="InterPro" id="IPR000531">
    <property type="entry name" value="Beta-barrel_TonB"/>
</dbReference>